<name>A0ABP9WC67_9DEIO</name>
<proteinExistence type="predicted"/>
<organism evidence="1 2">
    <name type="scientific">Deinococcus carri</name>
    <dbReference type="NCBI Taxonomy" id="1211323"/>
    <lineage>
        <taxon>Bacteria</taxon>
        <taxon>Thermotogati</taxon>
        <taxon>Deinococcota</taxon>
        <taxon>Deinococci</taxon>
        <taxon>Deinococcales</taxon>
        <taxon>Deinococcaceae</taxon>
        <taxon>Deinococcus</taxon>
    </lineage>
</organism>
<accession>A0ABP9WC67</accession>
<protein>
    <submittedName>
        <fullName evidence="1">Uncharacterized protein</fullName>
    </submittedName>
</protein>
<comment type="caution">
    <text evidence="1">The sequence shown here is derived from an EMBL/GenBank/DDBJ whole genome shotgun (WGS) entry which is preliminary data.</text>
</comment>
<reference evidence="1 2" key="1">
    <citation type="submission" date="2024-02" db="EMBL/GenBank/DDBJ databases">
        <title>Deinococcus carri NBRC 110142.</title>
        <authorList>
            <person name="Ichikawa N."/>
            <person name="Katano-Makiyama Y."/>
            <person name="Hidaka K."/>
        </authorList>
    </citation>
    <scope>NUCLEOTIDE SEQUENCE [LARGE SCALE GENOMIC DNA]</scope>
    <source>
        <strain evidence="1 2">NBRC 110142</strain>
    </source>
</reference>
<gene>
    <name evidence="1" type="ORF">Dcar01_02804</name>
</gene>
<sequence length="237" mass="26690">MTNLDQFLTPDALATHLEQCDAAYSRWDNAGKDPLPADDELRAALERVHGLPDHPRASEIWDEAYQRGHSDGVGRIGSEYGDIVRWVSPTVLALPPLAPIFERLAAVHPWWTMRSRQPSFLSFVEWTVDGATLRDEDWMRGHLALLKQVNRTRMGLGWSHLHSHATGRQSPFTARTFTVSRGHLEEGVWVQRGISVATGPTDLHAYAEALTLACEAEVQERGQLVIIHPDYAEGWWN</sequence>
<evidence type="ECO:0000313" key="2">
    <source>
        <dbReference type="Proteomes" id="UP001401887"/>
    </source>
</evidence>
<dbReference type="EMBL" id="BAABRP010000012">
    <property type="protein sequence ID" value="GAA5514055.1"/>
    <property type="molecule type" value="Genomic_DNA"/>
</dbReference>
<dbReference type="RefSeq" id="WP_345466287.1">
    <property type="nucleotide sequence ID" value="NZ_BAABRP010000012.1"/>
</dbReference>
<dbReference type="Proteomes" id="UP001401887">
    <property type="component" value="Unassembled WGS sequence"/>
</dbReference>
<keyword evidence="2" id="KW-1185">Reference proteome</keyword>
<evidence type="ECO:0000313" key="1">
    <source>
        <dbReference type="EMBL" id="GAA5514055.1"/>
    </source>
</evidence>